<protein>
    <submittedName>
        <fullName evidence="11">Multidrug resistance protein A</fullName>
    </submittedName>
</protein>
<evidence type="ECO:0000259" key="9">
    <source>
        <dbReference type="Pfam" id="PF25917"/>
    </source>
</evidence>
<keyword evidence="3 7" id="KW-1133">Transmembrane helix</keyword>
<keyword evidence="5" id="KW-0175">Coiled coil</keyword>
<dbReference type="PANTHER" id="PTHR30386:SF26">
    <property type="entry name" value="TRANSPORT PROTEIN COMB"/>
    <property type="match status" value="1"/>
</dbReference>
<dbReference type="RefSeq" id="WP_248342138.1">
    <property type="nucleotide sequence ID" value="NZ_AP025592.1"/>
</dbReference>
<dbReference type="Gene3D" id="2.40.30.170">
    <property type="match status" value="1"/>
</dbReference>
<feature type="coiled-coil region" evidence="5">
    <location>
        <begin position="207"/>
        <end position="241"/>
    </location>
</feature>
<feature type="compositionally biased region" description="Low complexity" evidence="6">
    <location>
        <begin position="19"/>
        <end position="29"/>
    </location>
</feature>
<dbReference type="Pfam" id="PF25876">
    <property type="entry name" value="HH_MFP_RND"/>
    <property type="match status" value="1"/>
</dbReference>
<dbReference type="InterPro" id="IPR058634">
    <property type="entry name" value="AaeA-lik-b-barrel"/>
</dbReference>
<dbReference type="PANTHER" id="PTHR30386">
    <property type="entry name" value="MEMBRANE FUSION SUBUNIT OF EMRAB-TOLC MULTIDRUG EFFLUX PUMP"/>
    <property type="match status" value="1"/>
</dbReference>
<comment type="subcellular location">
    <subcellularLocation>
        <location evidence="1">Membrane</location>
        <topology evidence="1">Single-pass membrane protein</topology>
    </subcellularLocation>
</comment>
<reference evidence="12" key="1">
    <citation type="journal article" date="2022" name="Int. J. Syst. Evol. Microbiol.">
        <title>Anaeromyxobacter oryzae sp. nov., Anaeromyxobacter diazotrophicus sp. nov. and Anaeromyxobacter paludicola sp. nov., isolated from paddy soils.</title>
        <authorList>
            <person name="Itoh H."/>
            <person name="Xu Z."/>
            <person name="Mise K."/>
            <person name="Masuda Y."/>
            <person name="Ushijima N."/>
            <person name="Hayakawa C."/>
            <person name="Shiratori Y."/>
            <person name="Senoo K."/>
        </authorList>
    </citation>
    <scope>NUCLEOTIDE SEQUENCE [LARGE SCALE GENOMIC DNA]</scope>
    <source>
        <strain evidence="12">Red630</strain>
    </source>
</reference>
<dbReference type="PRINTS" id="PR01490">
    <property type="entry name" value="RTXTOXIND"/>
</dbReference>
<dbReference type="EMBL" id="AP025592">
    <property type="protein sequence ID" value="BDG09787.1"/>
    <property type="molecule type" value="Genomic_DNA"/>
</dbReference>
<dbReference type="Proteomes" id="UP001162734">
    <property type="component" value="Chromosome"/>
</dbReference>
<evidence type="ECO:0000259" key="8">
    <source>
        <dbReference type="Pfam" id="PF25876"/>
    </source>
</evidence>
<keyword evidence="2 7" id="KW-0812">Transmembrane</keyword>
<feature type="region of interest" description="Disordered" evidence="6">
    <location>
        <begin position="1"/>
        <end position="33"/>
    </location>
</feature>
<feature type="domain" description="Multidrug resistance protein MdtA-like barrel-sandwich hybrid" evidence="9">
    <location>
        <begin position="77"/>
        <end position="317"/>
    </location>
</feature>
<feature type="domain" description="Multidrug resistance protein MdtA-like alpha-helical hairpin" evidence="8">
    <location>
        <begin position="168"/>
        <end position="231"/>
    </location>
</feature>
<sequence length="418" mass="43405">MNETAQTPAPRQQDPLRPVEPAAPAQAAPERPDRSRRKPFIILGGLTVAVLLGLGLYLLVTAGQENTDDAQVEADVVPLAPRVGGQVLQVSATENQPVKKGDLILQIDPADYEARAAVAHAELRTAEAQADAAEAQERVAGASATGGYATAEAAVSGSSVAVANADAQLAAARAGLVRSEADVRKADLDLSRARQLVAARAVPQQQLDNAQAAADAAHAALAQARAQVRAAEEGKRAAEARVGEARGRLAQSKPVSAQLAAAHAAAELARARVQAATAQAKLADLQLSYTRVVASEDGVVSKLGVHEGQIVQPGQPVIELVPARSYVLANFKETQIGKMKPGQKVEISVDAFPGKKFEGKVESLSGGTGARFALLPPDNASGNFVKVVQRVPVRIAWEKPPAVRLAAGLSADVTVYTK</sequence>
<dbReference type="InterPro" id="IPR050739">
    <property type="entry name" value="MFP"/>
</dbReference>
<feature type="compositionally biased region" description="Polar residues" evidence="6">
    <location>
        <begin position="1"/>
        <end position="10"/>
    </location>
</feature>
<dbReference type="Gene3D" id="1.10.287.470">
    <property type="entry name" value="Helix hairpin bin"/>
    <property type="match status" value="1"/>
</dbReference>
<dbReference type="Gene3D" id="2.40.50.100">
    <property type="match status" value="1"/>
</dbReference>
<feature type="domain" description="p-hydroxybenzoic acid efflux pump subunit AaeA-like beta-barrel" evidence="10">
    <location>
        <begin position="326"/>
        <end position="415"/>
    </location>
</feature>
<dbReference type="Pfam" id="PF25917">
    <property type="entry name" value="BSH_RND"/>
    <property type="match status" value="1"/>
</dbReference>
<dbReference type="SUPFAM" id="SSF111369">
    <property type="entry name" value="HlyD-like secretion proteins"/>
    <property type="match status" value="3"/>
</dbReference>
<evidence type="ECO:0000256" key="3">
    <source>
        <dbReference type="ARBA" id="ARBA00022989"/>
    </source>
</evidence>
<dbReference type="InterPro" id="IPR058624">
    <property type="entry name" value="MdtA-like_HH"/>
</dbReference>
<evidence type="ECO:0000256" key="4">
    <source>
        <dbReference type="ARBA" id="ARBA00023136"/>
    </source>
</evidence>
<proteinExistence type="predicted"/>
<gene>
    <name evidence="11" type="primary">emrA</name>
    <name evidence="11" type="ORF">AMPC_29000</name>
</gene>
<evidence type="ECO:0000259" key="10">
    <source>
        <dbReference type="Pfam" id="PF25963"/>
    </source>
</evidence>
<evidence type="ECO:0000256" key="1">
    <source>
        <dbReference type="ARBA" id="ARBA00004167"/>
    </source>
</evidence>
<evidence type="ECO:0000313" key="12">
    <source>
        <dbReference type="Proteomes" id="UP001162734"/>
    </source>
</evidence>
<evidence type="ECO:0000256" key="7">
    <source>
        <dbReference type="SAM" id="Phobius"/>
    </source>
</evidence>
<evidence type="ECO:0000256" key="2">
    <source>
        <dbReference type="ARBA" id="ARBA00022692"/>
    </source>
</evidence>
<evidence type="ECO:0000313" key="11">
    <source>
        <dbReference type="EMBL" id="BDG09787.1"/>
    </source>
</evidence>
<evidence type="ECO:0000256" key="6">
    <source>
        <dbReference type="SAM" id="MobiDB-lite"/>
    </source>
</evidence>
<keyword evidence="4 7" id="KW-0472">Membrane</keyword>
<name>A0ABM7XD96_9BACT</name>
<dbReference type="Pfam" id="PF25963">
    <property type="entry name" value="Beta-barrel_AAEA"/>
    <property type="match status" value="1"/>
</dbReference>
<organism evidence="11 12">
    <name type="scientific">Anaeromyxobacter paludicola</name>
    <dbReference type="NCBI Taxonomy" id="2918171"/>
    <lineage>
        <taxon>Bacteria</taxon>
        <taxon>Pseudomonadati</taxon>
        <taxon>Myxococcota</taxon>
        <taxon>Myxococcia</taxon>
        <taxon>Myxococcales</taxon>
        <taxon>Cystobacterineae</taxon>
        <taxon>Anaeromyxobacteraceae</taxon>
        <taxon>Anaeromyxobacter</taxon>
    </lineage>
</organism>
<keyword evidence="12" id="KW-1185">Reference proteome</keyword>
<accession>A0ABM7XD96</accession>
<dbReference type="InterPro" id="IPR058625">
    <property type="entry name" value="MdtA-like_BSH"/>
</dbReference>
<feature type="transmembrane region" description="Helical" evidence="7">
    <location>
        <begin position="40"/>
        <end position="60"/>
    </location>
</feature>
<evidence type="ECO:0000256" key="5">
    <source>
        <dbReference type="SAM" id="Coils"/>
    </source>
</evidence>